<sequence length="117" mass="13071">MPITLQSTVGGFTAEFIGKLPDLEQAMVAHGLEPSQFVISKDWATPATAPFIGPFFYDYTVFIGAEHFTVTEPNDIVFLDYLYKRCIAADEPADAPAQARRRAGLISRVFRWMTQPI</sequence>
<gene>
    <name evidence="1" type="ORF">SAMN05443248_0928</name>
</gene>
<name>A0A1M5ICY9_9BRAD</name>
<dbReference type="AlphaFoldDB" id="A0A1M5ICY9"/>
<evidence type="ECO:0000313" key="1">
    <source>
        <dbReference type="EMBL" id="SHG26224.1"/>
    </source>
</evidence>
<dbReference type="OrthoDB" id="8236569at2"/>
<accession>A0A1M5ICY9</accession>
<evidence type="ECO:0000313" key="2">
    <source>
        <dbReference type="Proteomes" id="UP000189796"/>
    </source>
</evidence>
<dbReference type="Proteomes" id="UP000189796">
    <property type="component" value="Chromosome I"/>
</dbReference>
<proteinExistence type="predicted"/>
<protein>
    <submittedName>
        <fullName evidence="1">Uncharacterized protein</fullName>
    </submittedName>
</protein>
<organism evidence="1 2">
    <name type="scientific">Bradyrhizobium erythrophlei</name>
    <dbReference type="NCBI Taxonomy" id="1437360"/>
    <lineage>
        <taxon>Bacteria</taxon>
        <taxon>Pseudomonadati</taxon>
        <taxon>Pseudomonadota</taxon>
        <taxon>Alphaproteobacteria</taxon>
        <taxon>Hyphomicrobiales</taxon>
        <taxon>Nitrobacteraceae</taxon>
        <taxon>Bradyrhizobium</taxon>
    </lineage>
</organism>
<dbReference type="EMBL" id="LT670817">
    <property type="protein sequence ID" value="SHG26224.1"/>
    <property type="molecule type" value="Genomic_DNA"/>
</dbReference>
<dbReference type="RefSeq" id="WP_079600191.1">
    <property type="nucleotide sequence ID" value="NZ_LT670817.1"/>
</dbReference>
<reference evidence="1 2" key="1">
    <citation type="submission" date="2016-11" db="EMBL/GenBank/DDBJ databases">
        <authorList>
            <person name="Jaros S."/>
            <person name="Januszkiewicz K."/>
            <person name="Wedrychowicz H."/>
        </authorList>
    </citation>
    <scope>NUCLEOTIDE SEQUENCE [LARGE SCALE GENOMIC DNA]</scope>
    <source>
        <strain evidence="1 2">GAS138</strain>
    </source>
</reference>